<dbReference type="GO" id="GO:0005997">
    <property type="term" value="P:xylulose metabolic process"/>
    <property type="evidence" value="ECO:0007669"/>
    <property type="project" value="InterPro"/>
</dbReference>
<dbReference type="InterPro" id="IPR018485">
    <property type="entry name" value="FGGY_C"/>
</dbReference>
<dbReference type="InterPro" id="IPR018483">
    <property type="entry name" value="Carb_kinase_FGGY_CS"/>
</dbReference>
<keyword evidence="4 9" id="KW-0547">Nucleotide-binding</keyword>
<accession>A0A9D2GIS6</accession>
<evidence type="ECO:0000256" key="7">
    <source>
        <dbReference type="ARBA" id="ARBA00023277"/>
    </source>
</evidence>
<evidence type="ECO:0000256" key="8">
    <source>
        <dbReference type="RuleBase" id="RU003733"/>
    </source>
</evidence>
<feature type="domain" description="Carbohydrate kinase FGGY C-terminal" evidence="11">
    <location>
        <begin position="216"/>
        <end position="399"/>
    </location>
</feature>
<comment type="catalytic activity">
    <reaction evidence="9">
        <text>D-xylulose + ATP = D-xylulose 5-phosphate + ADP + H(+)</text>
        <dbReference type="Rhea" id="RHEA:10964"/>
        <dbReference type="ChEBI" id="CHEBI:15378"/>
        <dbReference type="ChEBI" id="CHEBI:17140"/>
        <dbReference type="ChEBI" id="CHEBI:30616"/>
        <dbReference type="ChEBI" id="CHEBI:57737"/>
        <dbReference type="ChEBI" id="CHEBI:456216"/>
        <dbReference type="EC" id="2.7.1.17"/>
    </reaction>
</comment>
<evidence type="ECO:0000259" key="11">
    <source>
        <dbReference type="Pfam" id="PF02782"/>
    </source>
</evidence>
<dbReference type="AlphaFoldDB" id="A0A9D2GIS6"/>
<dbReference type="InterPro" id="IPR043129">
    <property type="entry name" value="ATPase_NBD"/>
</dbReference>
<gene>
    <name evidence="9 12" type="primary">xylB</name>
    <name evidence="12" type="ORF">IAA17_09385</name>
</gene>
<keyword evidence="3 8" id="KW-0808">Transferase</keyword>
<dbReference type="PROSITE" id="PS00445">
    <property type="entry name" value="FGGY_KINASES_2"/>
    <property type="match status" value="1"/>
</dbReference>
<comment type="caution">
    <text evidence="12">The sequence shown here is derived from an EMBL/GenBank/DDBJ whole genome shotgun (WGS) entry which is preliminary data.</text>
</comment>
<dbReference type="InterPro" id="IPR000577">
    <property type="entry name" value="Carb_kinase_FGGY"/>
</dbReference>
<evidence type="ECO:0000313" key="12">
    <source>
        <dbReference type="EMBL" id="HIZ79983.1"/>
    </source>
</evidence>
<evidence type="ECO:0000256" key="1">
    <source>
        <dbReference type="ARBA" id="ARBA00009156"/>
    </source>
</evidence>
<dbReference type="Proteomes" id="UP000824101">
    <property type="component" value="Unassembled WGS sequence"/>
</dbReference>
<dbReference type="NCBIfam" id="TIGR01312">
    <property type="entry name" value="XylB"/>
    <property type="match status" value="1"/>
</dbReference>
<dbReference type="GO" id="GO:0005524">
    <property type="term" value="F:ATP binding"/>
    <property type="evidence" value="ECO:0007669"/>
    <property type="project" value="UniProtKB-KW"/>
</dbReference>
<dbReference type="InterPro" id="IPR050406">
    <property type="entry name" value="FGGY_Carb_Kinase"/>
</dbReference>
<comment type="similarity">
    <text evidence="1 8">Belongs to the FGGY kinase family.</text>
</comment>
<reference evidence="12" key="1">
    <citation type="journal article" date="2021" name="PeerJ">
        <title>Extensive microbial diversity within the chicken gut microbiome revealed by metagenomics and culture.</title>
        <authorList>
            <person name="Gilroy R."/>
            <person name="Ravi A."/>
            <person name="Getino M."/>
            <person name="Pursley I."/>
            <person name="Horton D.L."/>
            <person name="Alikhan N.F."/>
            <person name="Baker D."/>
            <person name="Gharbi K."/>
            <person name="Hall N."/>
            <person name="Watson M."/>
            <person name="Adriaenssens E.M."/>
            <person name="Foster-Nyarko E."/>
            <person name="Jarju S."/>
            <person name="Secka A."/>
            <person name="Antonio M."/>
            <person name="Oren A."/>
            <person name="Chaudhuri R.R."/>
            <person name="La Ragione R."/>
            <person name="Hildebrand F."/>
            <person name="Pallen M.J."/>
        </authorList>
    </citation>
    <scope>NUCLEOTIDE SEQUENCE</scope>
    <source>
        <strain evidence="12">ChiBcec1-1093</strain>
    </source>
</reference>
<dbReference type="EMBL" id="DXBC01000149">
    <property type="protein sequence ID" value="HIZ79983.1"/>
    <property type="molecule type" value="Genomic_DNA"/>
</dbReference>
<dbReference type="Pfam" id="PF00370">
    <property type="entry name" value="FGGY_N"/>
    <property type="match status" value="1"/>
</dbReference>
<dbReference type="PIRSF" id="PIRSF000538">
    <property type="entry name" value="GlpK"/>
    <property type="match status" value="1"/>
</dbReference>
<feature type="domain" description="Carbohydrate kinase FGGY N-terminal" evidence="10">
    <location>
        <begin position="1"/>
        <end position="204"/>
    </location>
</feature>
<keyword evidence="2 9" id="KW-0859">Xylose metabolism</keyword>
<dbReference type="PANTHER" id="PTHR43095">
    <property type="entry name" value="SUGAR KINASE"/>
    <property type="match status" value="1"/>
</dbReference>
<keyword evidence="6 9" id="KW-0067">ATP-binding</keyword>
<organism evidence="12 13">
    <name type="scientific">Candidatus Lachnoclostridium stercorigallinarum</name>
    <dbReference type="NCBI Taxonomy" id="2838634"/>
    <lineage>
        <taxon>Bacteria</taxon>
        <taxon>Bacillati</taxon>
        <taxon>Bacillota</taxon>
        <taxon>Clostridia</taxon>
        <taxon>Lachnospirales</taxon>
        <taxon>Lachnospiraceae</taxon>
    </lineage>
</organism>
<dbReference type="GO" id="GO:0042732">
    <property type="term" value="P:D-xylose metabolic process"/>
    <property type="evidence" value="ECO:0007669"/>
    <property type="project" value="UniProtKB-KW"/>
</dbReference>
<feature type="non-terminal residue" evidence="12">
    <location>
        <position position="1"/>
    </location>
</feature>
<dbReference type="Gene3D" id="3.30.420.40">
    <property type="match status" value="2"/>
</dbReference>
<keyword evidence="7 9" id="KW-0119">Carbohydrate metabolism</keyword>
<dbReference type="InterPro" id="IPR018484">
    <property type="entry name" value="FGGY_N"/>
</dbReference>
<dbReference type="PANTHER" id="PTHR43095:SF5">
    <property type="entry name" value="XYLULOSE KINASE"/>
    <property type="match status" value="1"/>
</dbReference>
<dbReference type="GO" id="GO:0004856">
    <property type="term" value="F:D-xylulokinase activity"/>
    <property type="evidence" value="ECO:0007669"/>
    <property type="project" value="UniProtKB-EC"/>
</dbReference>
<evidence type="ECO:0000259" key="10">
    <source>
        <dbReference type="Pfam" id="PF00370"/>
    </source>
</evidence>
<evidence type="ECO:0000313" key="13">
    <source>
        <dbReference type="Proteomes" id="UP000824101"/>
    </source>
</evidence>
<evidence type="ECO:0000256" key="9">
    <source>
        <dbReference type="RuleBase" id="RU364073"/>
    </source>
</evidence>
<reference evidence="12" key="2">
    <citation type="submission" date="2021-04" db="EMBL/GenBank/DDBJ databases">
        <authorList>
            <person name="Gilroy R."/>
        </authorList>
    </citation>
    <scope>NUCLEOTIDE SEQUENCE</scope>
    <source>
        <strain evidence="12">ChiBcec1-1093</strain>
    </source>
</reference>
<evidence type="ECO:0000256" key="4">
    <source>
        <dbReference type="ARBA" id="ARBA00022741"/>
    </source>
</evidence>
<dbReference type="Pfam" id="PF02782">
    <property type="entry name" value="FGGY_C"/>
    <property type="match status" value="1"/>
</dbReference>
<sequence>QDMETIWQAVKQAVAEISGRYPAEAAQVRGISFSGQMHGLVAVDRNGKPVRDAIIWADQRVGEKEMDAIYGRAGRESIHETALNDLASGFLLCSLVWMKENEPENYSRTFQVLLPKDYIRFRMCGRLGTDHSDASATMAFDVRRRQWAWEILDRLGLERSLFPESHEAWETAGELLPGPAAEMGLKPGIPVTYGGGDSLMQEIGNGVASAADPWICNIGTSCSLNCAVETPVFDRKFRTNTFCHVKDSLWMLMGASMCGGIALKWLKNQMFFMDSYDRMTAEAAGIPAGSQGLLFLPSLNGSRCPVNDPGAKGVLAGLTLEHTRAHVIRSVMEGIVYGIRESMDIFRGLGIDTDRVIASGGGARGALFRQIEADILEREIVTVEGEEQACMGAAITAAVGTGAYADYREACRAIIRFRPERTEPIREHVAVYRDRYPVYQQMYHQTKPLF</sequence>
<evidence type="ECO:0000256" key="3">
    <source>
        <dbReference type="ARBA" id="ARBA00022679"/>
    </source>
</evidence>
<protein>
    <recommendedName>
        <fullName evidence="9">Xylulose kinase</fullName>
        <shortName evidence="9">Xylulokinase</shortName>
        <ecNumber evidence="9">2.7.1.17</ecNumber>
    </recommendedName>
</protein>
<proteinExistence type="inferred from homology"/>
<keyword evidence="5 8" id="KW-0418">Kinase</keyword>
<evidence type="ECO:0000256" key="6">
    <source>
        <dbReference type="ARBA" id="ARBA00022840"/>
    </source>
</evidence>
<dbReference type="CDD" id="cd07808">
    <property type="entry name" value="ASKHA_NBD_FGGY_EcXK-like"/>
    <property type="match status" value="1"/>
</dbReference>
<dbReference type="InterPro" id="IPR006000">
    <property type="entry name" value="Xylulokinase"/>
</dbReference>
<dbReference type="EC" id="2.7.1.17" evidence="9"/>
<evidence type="ECO:0000256" key="5">
    <source>
        <dbReference type="ARBA" id="ARBA00022777"/>
    </source>
</evidence>
<evidence type="ECO:0000256" key="2">
    <source>
        <dbReference type="ARBA" id="ARBA00022629"/>
    </source>
</evidence>
<dbReference type="SUPFAM" id="SSF53067">
    <property type="entry name" value="Actin-like ATPase domain"/>
    <property type="match status" value="2"/>
</dbReference>
<name>A0A9D2GIS6_9FIRM</name>